<dbReference type="Proteomes" id="UP000813461">
    <property type="component" value="Unassembled WGS sequence"/>
</dbReference>
<keyword evidence="4" id="KW-1185">Reference proteome</keyword>
<keyword evidence="2" id="KW-0472">Membrane</keyword>
<protein>
    <submittedName>
        <fullName evidence="3">Uncharacterized protein</fullName>
    </submittedName>
</protein>
<comment type="caution">
    <text evidence="3">The sequence shown here is derived from an EMBL/GenBank/DDBJ whole genome shotgun (WGS) entry which is preliminary data.</text>
</comment>
<gene>
    <name evidence="3" type="ORF">FB567DRAFT_548206</name>
</gene>
<evidence type="ECO:0000313" key="3">
    <source>
        <dbReference type="EMBL" id="KAH7088111.1"/>
    </source>
</evidence>
<feature type="region of interest" description="Disordered" evidence="1">
    <location>
        <begin position="222"/>
        <end position="242"/>
    </location>
</feature>
<dbReference type="OrthoDB" id="5215637at2759"/>
<evidence type="ECO:0000313" key="4">
    <source>
        <dbReference type="Proteomes" id="UP000813461"/>
    </source>
</evidence>
<keyword evidence="2" id="KW-1133">Transmembrane helix</keyword>
<evidence type="ECO:0000256" key="2">
    <source>
        <dbReference type="SAM" id="Phobius"/>
    </source>
</evidence>
<keyword evidence="2" id="KW-0812">Transmembrane</keyword>
<sequence>MVDCYHKAFTRSKKTAPCDHAALREGRHTQCCEPGDLCLTNGLCREETVNETSNYAWRFGCTDETFRDPACATQYCDSKPETQGQDLKLTWKCHEEDIWCCNTGEPMSQESRTNRSNTTCCTMENLLFKAAAPKVYATASFFGSAFSIGTLFPSSTPVSNATGSAGFATTPTTSSSGVPAPASSNPSTLAIGLGAGLGSAAAIALGIASFCLWRRRKRNKVTPRSSTTAKELSDQGLTEVSDAERAEMVAAERRTELTSPVSPAELWSPSDAQRLELPVGEKGALGTRELSAGEEKGRLVIAELDGRPRN</sequence>
<feature type="compositionally biased region" description="Polar residues" evidence="1">
    <location>
        <begin position="222"/>
        <end position="238"/>
    </location>
</feature>
<evidence type="ECO:0000256" key="1">
    <source>
        <dbReference type="SAM" id="MobiDB-lite"/>
    </source>
</evidence>
<feature type="region of interest" description="Disordered" evidence="1">
    <location>
        <begin position="162"/>
        <end position="181"/>
    </location>
</feature>
<name>A0A8K0R5F6_9PLEO</name>
<proteinExistence type="predicted"/>
<accession>A0A8K0R5F6</accession>
<dbReference type="EMBL" id="JAGMVJ010000008">
    <property type="protein sequence ID" value="KAH7088111.1"/>
    <property type="molecule type" value="Genomic_DNA"/>
</dbReference>
<dbReference type="AlphaFoldDB" id="A0A8K0R5F6"/>
<feature type="transmembrane region" description="Helical" evidence="2">
    <location>
        <begin position="189"/>
        <end position="213"/>
    </location>
</feature>
<reference evidence="3" key="1">
    <citation type="journal article" date="2021" name="Nat. Commun.">
        <title>Genetic determinants of endophytism in the Arabidopsis root mycobiome.</title>
        <authorList>
            <person name="Mesny F."/>
            <person name="Miyauchi S."/>
            <person name="Thiergart T."/>
            <person name="Pickel B."/>
            <person name="Atanasova L."/>
            <person name="Karlsson M."/>
            <person name="Huettel B."/>
            <person name="Barry K.W."/>
            <person name="Haridas S."/>
            <person name="Chen C."/>
            <person name="Bauer D."/>
            <person name="Andreopoulos W."/>
            <person name="Pangilinan J."/>
            <person name="LaButti K."/>
            <person name="Riley R."/>
            <person name="Lipzen A."/>
            <person name="Clum A."/>
            <person name="Drula E."/>
            <person name="Henrissat B."/>
            <person name="Kohler A."/>
            <person name="Grigoriev I.V."/>
            <person name="Martin F.M."/>
            <person name="Hacquard S."/>
        </authorList>
    </citation>
    <scope>NUCLEOTIDE SEQUENCE</scope>
    <source>
        <strain evidence="3">MPI-SDFR-AT-0120</strain>
    </source>
</reference>
<organism evidence="3 4">
    <name type="scientific">Paraphoma chrysanthemicola</name>
    <dbReference type="NCBI Taxonomy" id="798071"/>
    <lineage>
        <taxon>Eukaryota</taxon>
        <taxon>Fungi</taxon>
        <taxon>Dikarya</taxon>
        <taxon>Ascomycota</taxon>
        <taxon>Pezizomycotina</taxon>
        <taxon>Dothideomycetes</taxon>
        <taxon>Pleosporomycetidae</taxon>
        <taxon>Pleosporales</taxon>
        <taxon>Pleosporineae</taxon>
        <taxon>Phaeosphaeriaceae</taxon>
        <taxon>Paraphoma</taxon>
    </lineage>
</organism>